<comment type="caution">
    <text evidence="1">The sequence shown here is derived from an EMBL/GenBank/DDBJ whole genome shotgun (WGS) entry which is preliminary data.</text>
</comment>
<evidence type="ECO:0000313" key="2">
    <source>
        <dbReference type="Proteomes" id="UP001055072"/>
    </source>
</evidence>
<dbReference type="Proteomes" id="UP001055072">
    <property type="component" value="Unassembled WGS sequence"/>
</dbReference>
<name>A0ACB8TSW3_9APHY</name>
<accession>A0ACB8TSW3</accession>
<protein>
    <submittedName>
        <fullName evidence="1">Chloride channel</fullName>
    </submittedName>
</protein>
<proteinExistence type="predicted"/>
<gene>
    <name evidence="1" type="ORF">BDY19DRAFT_997325</name>
</gene>
<reference evidence="1" key="1">
    <citation type="journal article" date="2021" name="Environ. Microbiol.">
        <title>Gene family expansions and transcriptome signatures uncover fungal adaptations to wood decay.</title>
        <authorList>
            <person name="Hage H."/>
            <person name="Miyauchi S."/>
            <person name="Viragh M."/>
            <person name="Drula E."/>
            <person name="Min B."/>
            <person name="Chaduli D."/>
            <person name="Navarro D."/>
            <person name="Favel A."/>
            <person name="Norest M."/>
            <person name="Lesage-Meessen L."/>
            <person name="Balint B."/>
            <person name="Merenyi Z."/>
            <person name="de Eugenio L."/>
            <person name="Morin E."/>
            <person name="Martinez A.T."/>
            <person name="Baldrian P."/>
            <person name="Stursova M."/>
            <person name="Martinez M.J."/>
            <person name="Novotny C."/>
            <person name="Magnuson J.K."/>
            <person name="Spatafora J.W."/>
            <person name="Maurice S."/>
            <person name="Pangilinan J."/>
            <person name="Andreopoulos W."/>
            <person name="LaButti K."/>
            <person name="Hundley H."/>
            <person name="Na H."/>
            <person name="Kuo A."/>
            <person name="Barry K."/>
            <person name="Lipzen A."/>
            <person name="Henrissat B."/>
            <person name="Riley R."/>
            <person name="Ahrendt S."/>
            <person name="Nagy L.G."/>
            <person name="Grigoriev I.V."/>
            <person name="Martin F."/>
            <person name="Rosso M.N."/>
        </authorList>
    </citation>
    <scope>NUCLEOTIDE SEQUENCE</scope>
    <source>
        <strain evidence="1">CBS 384.51</strain>
    </source>
</reference>
<dbReference type="EMBL" id="MU274937">
    <property type="protein sequence ID" value="KAI0084924.1"/>
    <property type="molecule type" value="Genomic_DNA"/>
</dbReference>
<evidence type="ECO:0000313" key="1">
    <source>
        <dbReference type="EMBL" id="KAI0084924.1"/>
    </source>
</evidence>
<keyword evidence="2" id="KW-1185">Reference proteome</keyword>
<organism evidence="1 2">
    <name type="scientific">Irpex rosettiformis</name>
    <dbReference type="NCBI Taxonomy" id="378272"/>
    <lineage>
        <taxon>Eukaryota</taxon>
        <taxon>Fungi</taxon>
        <taxon>Dikarya</taxon>
        <taxon>Basidiomycota</taxon>
        <taxon>Agaricomycotina</taxon>
        <taxon>Agaricomycetes</taxon>
        <taxon>Polyporales</taxon>
        <taxon>Irpicaceae</taxon>
        <taxon>Irpex</taxon>
    </lineage>
</organism>
<sequence>MSEGFLRVAPLKSLLSHFRFLLTLRSQEGKYHQLIIFRLEPAQAEFIQSNSSDNAGADLTEIKRQMYAMEAQCPHLGAELSHADIEECESSLVLSIVELDSNRYDFDLKTGHSDTGLKACTYELDIRSEDEGNVVYVDAPEGGTNWRLVELRPVSEAFADPPPPPLDLSHLSLSSEKRVDSPPEPIVPLENPPDTLIEWAVLILNTADPTLKVQRTRHAVNAFRTGELKSVGHRSSNAPNPPDEPPREESFLRNTMNPGRMGKRSNRPKMLHALANIEQWAIDLAWDIIARFGPMHHALPHAFFSDFTKMALDESKHFTLLTARLVALSPTTPYGSMPVHAALWESARATSQSFRSRLAIIHLVHEARGLDVNPATIEKFRRAKDDESVDVLNIIHADEVTHVTAGHRWFTWMCEREGVDPVQTFREEVRTNFRGEVKGPFNVEAREQAGMTPEFYEDLRGEMAWEERHVEGADTPQAHVAVGYEKVLAGTRSNASFDRLYLHHTLPLPVTVRRFRRPPQYPLPVPNEYLNNLDISRHVDMQGGRYEEVEEIEDIRRYEDFTTIDWIQDSIIERNKRIRKARHLHAPHRGVRGELTFWWLWSKFRKLLDAGQSWFVVTLVGLVIGVNAALISIVTEWLSDLKTGYCYDGWWLNQQFCCWEIEYEDENGCDSWHPWSTAWPAQYVVYIIFAASFSFLAAHLVKNLAKYAAGSGISEIKCILAGFIMKGFLSFSTFLVKSLTLPLVIASGLSVGKEGPSVHVACSIGNVVAGWFARFSQSHGKMREILTASSAAGVAVAFGSPIGGVMFSIEEMTSNFSIKTMWRSFFCALIATVTLSAMNPYRSGKLVLFQVTYDRDWHFFEIMFFVILGIFGGLYGAFMVKFNLQWMAFRRKHLADYPVMEAVALATLTAVIGYFNRYLRIDMTEMMSILFRECEGGGDYDNLCQTSVQWSVAISLLLATIFRIFFVMISYGCKVPAGIFVPSMAIGATFGRMIGIMVKAMNRAYPDAGIFAVCAPDVPCITPGTYAFLGAAAALSGVMRMTVTVVVIMFELTGALTYILPTMIVLLVTKAVGDFLGTNGIADEAIRFNGYPFLDKDDHAYNVPVSKAMKAELHLLTETGFSVRQIEELLDSTSVKGFPIVNDSNILMGYIGRTELRYVLDKAKRFQGTGPDTLCSFAAVERGQDEVEFSGIATGAGVGMDEDLSMEMLETTATPDILKLWPWVNQTPLTVSPQLPLEIVMQLFRRMGPRVILVEDQGALCGLVTVKDVLKYTLTETGEIRPSYDAEQFEGIIEQTWTWITARTHDLIALAARLFRRR</sequence>